<sequence length="416" mass="46524">MPLPPLLLPRRLRLPLPRLLPIPIQGTQASSTCTVCIACTDSLIPAVPTDPPSDPFAQWAGSETIYDEDEVTPGPNKRDTITPSDRDSLDNSTVPLFSLAARDNAARSIPICGEEFAVPKYASYSSNGKGNTYKPYYSYKYQDPSRCASYKFELVQGETKRDQRRYATEHIYELQLVNHFLEWMQHNDAAIVNQLSKPSKKKPINMCSAVIRPLLVPTRQWSNVRFGPGTGVMTTRGARPIDDLLSRLSGGTKHSAELVYLEEKLNGMKAKLFRGGQTVSPDGQTYPDKLAVVARAAVVYQYLNDEAVYGVFRSVSGRMRQFYERMDAASAKGNNALAKKIKWADGYRQWEREFLEANDAKWRAWKNGLLDEVLAELASTRSPALIQLRASIQEQRAQGTGDLSDELFRASNKLLP</sequence>
<accession>A0AAN6PGF8</accession>
<evidence type="ECO:0000256" key="1">
    <source>
        <dbReference type="SAM" id="MobiDB-lite"/>
    </source>
</evidence>
<evidence type="ECO:0000313" key="2">
    <source>
        <dbReference type="EMBL" id="KAK4040406.1"/>
    </source>
</evidence>
<name>A0AAN6PGF8_9PEZI</name>
<dbReference type="EMBL" id="MU854377">
    <property type="protein sequence ID" value="KAK4040406.1"/>
    <property type="molecule type" value="Genomic_DNA"/>
</dbReference>
<reference evidence="3" key="1">
    <citation type="journal article" date="2023" name="Mol. Phylogenet. Evol.">
        <title>Genome-scale phylogeny and comparative genomics of the fungal order Sordariales.</title>
        <authorList>
            <person name="Hensen N."/>
            <person name="Bonometti L."/>
            <person name="Westerberg I."/>
            <person name="Brannstrom I.O."/>
            <person name="Guillou S."/>
            <person name="Cros-Aarteil S."/>
            <person name="Calhoun S."/>
            <person name="Haridas S."/>
            <person name="Kuo A."/>
            <person name="Mondo S."/>
            <person name="Pangilinan J."/>
            <person name="Riley R."/>
            <person name="LaButti K."/>
            <person name="Andreopoulos B."/>
            <person name="Lipzen A."/>
            <person name="Chen C."/>
            <person name="Yan M."/>
            <person name="Daum C."/>
            <person name="Ng V."/>
            <person name="Clum A."/>
            <person name="Steindorff A."/>
            <person name="Ohm R.A."/>
            <person name="Martin F."/>
            <person name="Silar P."/>
            <person name="Natvig D.O."/>
            <person name="Lalanne C."/>
            <person name="Gautier V."/>
            <person name="Ament-Velasquez S.L."/>
            <person name="Kruys A."/>
            <person name="Hutchinson M.I."/>
            <person name="Powell A.J."/>
            <person name="Barry K."/>
            <person name="Miller A.N."/>
            <person name="Grigoriev I.V."/>
            <person name="Debuchy R."/>
            <person name="Gladieux P."/>
            <person name="Hiltunen Thoren M."/>
            <person name="Johannesson H."/>
        </authorList>
    </citation>
    <scope>NUCLEOTIDE SEQUENCE [LARGE SCALE GENOMIC DNA]</scope>
    <source>
        <strain evidence="3">CBS 284.82</strain>
    </source>
</reference>
<organism evidence="2 3">
    <name type="scientific">Parachaetomium inaequale</name>
    <dbReference type="NCBI Taxonomy" id="2588326"/>
    <lineage>
        <taxon>Eukaryota</taxon>
        <taxon>Fungi</taxon>
        <taxon>Dikarya</taxon>
        <taxon>Ascomycota</taxon>
        <taxon>Pezizomycotina</taxon>
        <taxon>Sordariomycetes</taxon>
        <taxon>Sordariomycetidae</taxon>
        <taxon>Sordariales</taxon>
        <taxon>Chaetomiaceae</taxon>
        <taxon>Parachaetomium</taxon>
    </lineage>
</organism>
<dbReference type="Proteomes" id="UP001303115">
    <property type="component" value="Unassembled WGS sequence"/>
</dbReference>
<feature type="compositionally biased region" description="Basic and acidic residues" evidence="1">
    <location>
        <begin position="76"/>
        <end position="88"/>
    </location>
</feature>
<dbReference type="AlphaFoldDB" id="A0AAN6PGF8"/>
<comment type="caution">
    <text evidence="2">The sequence shown here is derived from an EMBL/GenBank/DDBJ whole genome shotgun (WGS) entry which is preliminary data.</text>
</comment>
<feature type="region of interest" description="Disordered" evidence="1">
    <location>
        <begin position="67"/>
        <end position="88"/>
    </location>
</feature>
<keyword evidence="3" id="KW-1185">Reference proteome</keyword>
<protein>
    <submittedName>
        <fullName evidence="2">Uncharacterized protein</fullName>
    </submittedName>
</protein>
<evidence type="ECO:0000313" key="3">
    <source>
        <dbReference type="Proteomes" id="UP001303115"/>
    </source>
</evidence>
<gene>
    <name evidence="2" type="ORF">C8A01DRAFT_35548</name>
</gene>
<proteinExistence type="predicted"/>